<dbReference type="RefSeq" id="WP_275202885.1">
    <property type="nucleotide sequence ID" value="NZ_JARFID010000259.1"/>
</dbReference>
<protein>
    <submittedName>
        <fullName evidence="1">Uncharacterized protein</fullName>
    </submittedName>
</protein>
<name>A0AAW6MCC9_9BACE</name>
<dbReference type="Gene3D" id="2.50.20.10">
    <property type="entry name" value="Lipoprotein localisation LolA/LolB/LppX"/>
    <property type="match status" value="1"/>
</dbReference>
<organism evidence="1 2">
    <name type="scientific">Bacteroides cellulosilyticus</name>
    <dbReference type="NCBI Taxonomy" id="246787"/>
    <lineage>
        <taxon>Bacteria</taxon>
        <taxon>Pseudomonadati</taxon>
        <taxon>Bacteroidota</taxon>
        <taxon>Bacteroidia</taxon>
        <taxon>Bacteroidales</taxon>
        <taxon>Bacteroidaceae</taxon>
        <taxon>Bacteroides</taxon>
    </lineage>
</organism>
<comment type="caution">
    <text evidence="1">The sequence shown here is derived from an EMBL/GenBank/DDBJ whole genome shotgun (WGS) entry which is preliminary data.</text>
</comment>
<sequence>MTQKGGNSVAIRITSYIAGDSYNDHLFTFDKKAYPTAEVIDLS</sequence>
<accession>A0AAW6MCC9</accession>
<dbReference type="Proteomes" id="UP001221924">
    <property type="component" value="Unassembled WGS sequence"/>
</dbReference>
<dbReference type="AlphaFoldDB" id="A0AAW6MCC9"/>
<dbReference type="EMBL" id="JARFID010000259">
    <property type="protein sequence ID" value="MDE8697773.1"/>
    <property type="molecule type" value="Genomic_DNA"/>
</dbReference>
<reference evidence="1" key="1">
    <citation type="submission" date="2023-03" db="EMBL/GenBank/DDBJ databases">
        <title>DFI Biobank Strains.</title>
        <authorList>
            <person name="Mostad J."/>
            <person name="Paddock L."/>
            <person name="Medina S."/>
            <person name="Waligurski E."/>
            <person name="Barat B."/>
            <person name="Smith R."/>
            <person name="Burgo V."/>
            <person name="Metcalfe C."/>
            <person name="Woodson C."/>
            <person name="Sundararajan A."/>
            <person name="Ramaswamy R."/>
            <person name="Lin H."/>
            <person name="Pamer E.G."/>
        </authorList>
    </citation>
    <scope>NUCLEOTIDE SEQUENCE</scope>
    <source>
        <strain evidence="1">DFI.9.5</strain>
    </source>
</reference>
<gene>
    <name evidence="1" type="ORF">PZH42_27335</name>
</gene>
<proteinExistence type="predicted"/>
<evidence type="ECO:0000313" key="2">
    <source>
        <dbReference type="Proteomes" id="UP001221924"/>
    </source>
</evidence>
<evidence type="ECO:0000313" key="1">
    <source>
        <dbReference type="EMBL" id="MDE8697773.1"/>
    </source>
</evidence>